<dbReference type="GO" id="GO:0044571">
    <property type="term" value="P:[2Fe-2S] cluster assembly"/>
    <property type="evidence" value="ECO:0007669"/>
    <property type="project" value="UniProtKB-ARBA"/>
</dbReference>
<dbReference type="GO" id="GO:0051537">
    <property type="term" value="F:2 iron, 2 sulfur cluster binding"/>
    <property type="evidence" value="ECO:0007669"/>
    <property type="project" value="UniProtKB-KW"/>
</dbReference>
<dbReference type="STRING" id="1408657.A0A0W4ZUC0"/>
<accession>A0A0W4ZUC0</accession>
<dbReference type="PANTHER" id="PTHR10293:SF16">
    <property type="entry name" value="GLUTAREDOXIN-RELATED PROTEIN 5, MITOCHONDRIAL"/>
    <property type="match status" value="1"/>
</dbReference>
<dbReference type="PROSITE" id="PS51354">
    <property type="entry name" value="GLUTAREDOXIN_2"/>
    <property type="match status" value="1"/>
</dbReference>
<proteinExistence type="predicted"/>
<dbReference type="eggNOG" id="KOG0911">
    <property type="taxonomic scope" value="Eukaryota"/>
</dbReference>
<dbReference type="GO" id="GO:0005739">
    <property type="term" value="C:mitochondrion"/>
    <property type="evidence" value="ECO:0007669"/>
    <property type="project" value="UniProtKB-ARBA"/>
</dbReference>
<dbReference type="AlphaFoldDB" id="A0A0W4ZUC0"/>
<evidence type="ECO:0000256" key="6">
    <source>
        <dbReference type="ARBA" id="ARBA00067618"/>
    </source>
</evidence>
<dbReference type="FunFam" id="3.40.30.10:FF:000005">
    <property type="entry name" value="Glutaredoxin 5"/>
    <property type="match status" value="1"/>
</dbReference>
<dbReference type="NCBIfam" id="TIGR00365">
    <property type="entry name" value="Grx4 family monothiol glutaredoxin"/>
    <property type="match status" value="1"/>
</dbReference>
<evidence type="ECO:0000256" key="4">
    <source>
        <dbReference type="ARBA" id="ARBA00023014"/>
    </source>
</evidence>
<dbReference type="SUPFAM" id="SSF52833">
    <property type="entry name" value="Thioredoxin-like"/>
    <property type="match status" value="1"/>
</dbReference>
<dbReference type="PANTHER" id="PTHR10293">
    <property type="entry name" value="GLUTAREDOXIN FAMILY MEMBER"/>
    <property type="match status" value="1"/>
</dbReference>
<evidence type="ECO:0000313" key="8">
    <source>
        <dbReference type="EMBL" id="KTW31980.1"/>
    </source>
</evidence>
<protein>
    <recommendedName>
        <fullName evidence="6">Monothiol glutaredoxin-5, mitochondrial</fullName>
    </recommendedName>
</protein>
<reference evidence="9" key="1">
    <citation type="journal article" date="2016" name="Nat. Commun.">
        <title>Genome analysis of three Pneumocystis species reveals adaptation mechanisms to life exclusively in mammalian hosts.</title>
        <authorList>
            <person name="Ma L."/>
            <person name="Chen Z."/>
            <person name="Huang D.W."/>
            <person name="Kutty G."/>
            <person name="Ishihara M."/>
            <person name="Wang H."/>
            <person name="Abouelleil A."/>
            <person name="Bishop L."/>
            <person name="Davey E."/>
            <person name="Deng R."/>
            <person name="Deng X."/>
            <person name="Fan L."/>
            <person name="Fantoni G."/>
            <person name="Fitzgerald M."/>
            <person name="Gogineni E."/>
            <person name="Goldberg J.M."/>
            <person name="Handley G."/>
            <person name="Hu X."/>
            <person name="Huber C."/>
            <person name="Jiao X."/>
            <person name="Jones K."/>
            <person name="Levin J.Z."/>
            <person name="Liu Y."/>
            <person name="Macdonald P."/>
            <person name="Melnikov A."/>
            <person name="Raley C."/>
            <person name="Sassi M."/>
            <person name="Sherman B.T."/>
            <person name="Song X."/>
            <person name="Sykes S."/>
            <person name="Tran B."/>
            <person name="Walsh L."/>
            <person name="Xia Y."/>
            <person name="Yang J."/>
            <person name="Young S."/>
            <person name="Zeng Q."/>
            <person name="Zheng X."/>
            <person name="Stephens R."/>
            <person name="Nusbaum C."/>
            <person name="Birren B.W."/>
            <person name="Azadi P."/>
            <person name="Lempicki R.A."/>
            <person name="Cuomo C.A."/>
            <person name="Kovacs J.A."/>
        </authorList>
    </citation>
    <scope>NUCLEOTIDE SEQUENCE [LARGE SCALE GENOMIC DNA]</scope>
    <source>
        <strain evidence="9">RU7</strain>
    </source>
</reference>
<keyword evidence="5" id="KW-0676">Redox-active center</keyword>
<dbReference type="InterPro" id="IPR002109">
    <property type="entry name" value="Glutaredoxin"/>
</dbReference>
<evidence type="ECO:0000256" key="3">
    <source>
        <dbReference type="ARBA" id="ARBA00023004"/>
    </source>
</evidence>
<dbReference type="GO" id="GO:0046872">
    <property type="term" value="F:metal ion binding"/>
    <property type="evidence" value="ECO:0007669"/>
    <property type="project" value="UniProtKB-KW"/>
</dbReference>
<keyword evidence="3" id="KW-0408">Iron</keyword>
<keyword evidence="4" id="KW-0411">Iron-sulfur</keyword>
<name>A0A0W4ZUC0_PNEJ7</name>
<dbReference type="OrthoDB" id="415696at2759"/>
<keyword evidence="9" id="KW-1185">Reference proteome</keyword>
<comment type="caution">
    <text evidence="8">The sequence shown here is derived from an EMBL/GenBank/DDBJ whole genome shotgun (WGS) entry which is preliminary data.</text>
</comment>
<organism evidence="8 9">
    <name type="scientific">Pneumocystis jirovecii (strain RU7)</name>
    <name type="common">Human pneumocystis pneumonia agent</name>
    <dbReference type="NCBI Taxonomy" id="1408657"/>
    <lineage>
        <taxon>Eukaryota</taxon>
        <taxon>Fungi</taxon>
        <taxon>Dikarya</taxon>
        <taxon>Ascomycota</taxon>
        <taxon>Taphrinomycotina</taxon>
        <taxon>Pneumocystomycetes</taxon>
        <taxon>Pneumocystaceae</taxon>
        <taxon>Pneumocystis</taxon>
    </lineage>
</organism>
<dbReference type="VEuPathDB" id="FungiDB:T551_00662"/>
<evidence type="ECO:0000313" key="9">
    <source>
        <dbReference type="Proteomes" id="UP000053447"/>
    </source>
</evidence>
<keyword evidence="2" id="KW-0479">Metal-binding</keyword>
<keyword evidence="1" id="KW-0001">2Fe-2S</keyword>
<dbReference type="RefSeq" id="XP_018230672.1">
    <property type="nucleotide sequence ID" value="XM_018372926.1"/>
</dbReference>
<dbReference type="Proteomes" id="UP000053447">
    <property type="component" value="Unassembled WGS sequence"/>
</dbReference>
<feature type="domain" description="Glutaredoxin" evidence="7">
    <location>
        <begin position="50"/>
        <end position="117"/>
    </location>
</feature>
<dbReference type="CDD" id="cd03028">
    <property type="entry name" value="GRX_PICOT_like"/>
    <property type="match status" value="1"/>
</dbReference>
<dbReference type="Pfam" id="PF00462">
    <property type="entry name" value="Glutaredoxin"/>
    <property type="match status" value="1"/>
</dbReference>
<dbReference type="Gene3D" id="3.40.30.10">
    <property type="entry name" value="Glutaredoxin"/>
    <property type="match status" value="1"/>
</dbReference>
<dbReference type="InterPro" id="IPR036249">
    <property type="entry name" value="Thioredoxin-like_sf"/>
</dbReference>
<evidence type="ECO:0000256" key="1">
    <source>
        <dbReference type="ARBA" id="ARBA00022714"/>
    </source>
</evidence>
<dbReference type="EMBL" id="LFWA01000003">
    <property type="protein sequence ID" value="KTW31980.1"/>
    <property type="molecule type" value="Genomic_DNA"/>
</dbReference>
<dbReference type="GeneID" id="28939181"/>
<evidence type="ECO:0000259" key="7">
    <source>
        <dbReference type="Pfam" id="PF00462"/>
    </source>
</evidence>
<dbReference type="GO" id="GO:0015038">
    <property type="term" value="F:glutathione disulfide oxidoreductase activity"/>
    <property type="evidence" value="ECO:0007669"/>
    <property type="project" value="UniProtKB-ARBA"/>
</dbReference>
<gene>
    <name evidence="8" type="ORF">T551_00662</name>
</gene>
<sequence length="153" mass="17845">MKFIPNFFIRTAFRLEKPSYVRPLCFPFFFRKICHETEMIIQNLLKISPVVLFMKGTPNEPLCGFSRAAIHILNLYAIDPAKFSTFNVLDDDRIRQGIKEYSNWPTIPQLYVNNEFIGGCDILLQMYRNGELEELLHKAGVLLGLDENMHHHV</sequence>
<dbReference type="InterPro" id="IPR033658">
    <property type="entry name" value="GRX_PICOT-like"/>
</dbReference>
<dbReference type="InterPro" id="IPR004480">
    <property type="entry name" value="Monothiol_GRX-rel"/>
</dbReference>
<evidence type="ECO:0000256" key="5">
    <source>
        <dbReference type="ARBA" id="ARBA00023284"/>
    </source>
</evidence>
<evidence type="ECO:0000256" key="2">
    <source>
        <dbReference type="ARBA" id="ARBA00022723"/>
    </source>
</evidence>